<evidence type="ECO:0000313" key="3">
    <source>
        <dbReference type="Proteomes" id="UP001285636"/>
    </source>
</evidence>
<proteinExistence type="predicted"/>
<dbReference type="PANTHER" id="PTHR30136:SF7">
    <property type="entry name" value="HTH-TYPE TRANSCRIPTIONAL REGULATOR KDGR-RELATED"/>
    <property type="match status" value="1"/>
</dbReference>
<dbReference type="InterPro" id="IPR014757">
    <property type="entry name" value="Tscrpt_reg_IclR_C"/>
</dbReference>
<sequence length="83" mass="9213">MSSKVGITRPLYSSAMGKAVLAEFNETEYANYLESTPLVPHTEHTITNSLKLDAELQKIRSTGIAFDDEEMEKDIYCIGASLK</sequence>
<dbReference type="GO" id="GO:0003677">
    <property type="term" value="F:DNA binding"/>
    <property type="evidence" value="ECO:0007669"/>
    <property type="project" value="TreeGrafter"/>
</dbReference>
<dbReference type="RefSeq" id="WP_323468218.1">
    <property type="nucleotide sequence ID" value="NZ_JAWJAY010001148.1"/>
</dbReference>
<dbReference type="InterPro" id="IPR050707">
    <property type="entry name" value="HTH_MetabolicPath_Reg"/>
</dbReference>
<gene>
    <name evidence="2" type="ORF">RYX45_24070</name>
</gene>
<comment type="caution">
    <text evidence="2">The sequence shown here is derived from an EMBL/GenBank/DDBJ whole genome shotgun (WGS) entry which is preliminary data.</text>
</comment>
<dbReference type="PROSITE" id="PS51078">
    <property type="entry name" value="ICLR_ED"/>
    <property type="match status" value="1"/>
</dbReference>
<feature type="non-terminal residue" evidence="2">
    <location>
        <position position="1"/>
    </location>
</feature>
<dbReference type="Pfam" id="PF01614">
    <property type="entry name" value="IclR_C"/>
    <property type="match status" value="1"/>
</dbReference>
<dbReference type="PANTHER" id="PTHR30136">
    <property type="entry name" value="HELIX-TURN-HELIX TRANSCRIPTIONAL REGULATOR, ICLR FAMILY"/>
    <property type="match status" value="1"/>
</dbReference>
<protein>
    <submittedName>
        <fullName evidence="2">IclR family transcriptional regulator C-terminal domain-containing protein</fullName>
    </submittedName>
</protein>
<name>A0AAJ2U637_ALKPS</name>
<feature type="domain" description="IclR-ED" evidence="1">
    <location>
        <begin position="1"/>
        <end position="83"/>
    </location>
</feature>
<accession>A0AAJ2U637</accession>
<organism evidence="2 3">
    <name type="scientific">Alkalihalophilus pseudofirmus</name>
    <name type="common">Bacillus pseudofirmus</name>
    <dbReference type="NCBI Taxonomy" id="79885"/>
    <lineage>
        <taxon>Bacteria</taxon>
        <taxon>Bacillati</taxon>
        <taxon>Bacillota</taxon>
        <taxon>Bacilli</taxon>
        <taxon>Bacillales</taxon>
        <taxon>Bacillaceae</taxon>
        <taxon>Alkalihalophilus</taxon>
    </lineage>
</organism>
<dbReference type="SUPFAM" id="SSF55781">
    <property type="entry name" value="GAF domain-like"/>
    <property type="match status" value="1"/>
</dbReference>
<dbReference type="Proteomes" id="UP001285636">
    <property type="component" value="Unassembled WGS sequence"/>
</dbReference>
<evidence type="ECO:0000259" key="1">
    <source>
        <dbReference type="PROSITE" id="PS51078"/>
    </source>
</evidence>
<dbReference type="InterPro" id="IPR029016">
    <property type="entry name" value="GAF-like_dom_sf"/>
</dbReference>
<dbReference type="GO" id="GO:0003700">
    <property type="term" value="F:DNA-binding transcription factor activity"/>
    <property type="evidence" value="ECO:0007669"/>
    <property type="project" value="TreeGrafter"/>
</dbReference>
<dbReference type="GO" id="GO:0045892">
    <property type="term" value="P:negative regulation of DNA-templated transcription"/>
    <property type="evidence" value="ECO:0007669"/>
    <property type="project" value="TreeGrafter"/>
</dbReference>
<dbReference type="AlphaFoldDB" id="A0AAJ2U637"/>
<dbReference type="EMBL" id="JAWJAY010001148">
    <property type="protein sequence ID" value="MDV2888241.1"/>
    <property type="molecule type" value="Genomic_DNA"/>
</dbReference>
<dbReference type="Gene3D" id="3.30.450.40">
    <property type="match status" value="1"/>
</dbReference>
<reference evidence="2" key="1">
    <citation type="submission" date="2023-10" db="EMBL/GenBank/DDBJ databases">
        <title>Screening of Alkalihalophilus pseudofirmusBZ-TG-HK211 and Its Alleviation of Salt Stress on Rapeseed Growth.</title>
        <authorList>
            <person name="Zhao B."/>
            <person name="Guo T."/>
        </authorList>
    </citation>
    <scope>NUCLEOTIDE SEQUENCE</scope>
    <source>
        <strain evidence="2">BZ-TG-HK211</strain>
    </source>
</reference>
<evidence type="ECO:0000313" key="2">
    <source>
        <dbReference type="EMBL" id="MDV2888241.1"/>
    </source>
</evidence>
<feature type="non-terminal residue" evidence="2">
    <location>
        <position position="83"/>
    </location>
</feature>